<sequence length="130" mass="14878">MLILRAHHIFCIQGYIGKGYSKDFVKNMDKVVNSLNPDALVKIVTEADDLCSKCPHMLKDHHCDSQAKISFLDASSLKTLTIKPNYIYKYRDLLDALNKNLTFKNFRETCAVCSWFSCGYCKNGLFKNKT</sequence>
<protein>
    <submittedName>
        <fullName evidence="1">DUF1284 domain-containing protein</fullName>
    </submittedName>
</protein>
<gene>
    <name evidence="1" type="ORF">AB8S09_15010</name>
</gene>
<comment type="caution">
    <text evidence="1">The sequence shown here is derived from an EMBL/GenBank/DDBJ whole genome shotgun (WGS) entry which is preliminary data.</text>
</comment>
<name>A0ABV4E1B1_9CLOT</name>
<dbReference type="RefSeq" id="WP_294184988.1">
    <property type="nucleotide sequence ID" value="NZ_JBGFFE010000034.1"/>
</dbReference>
<dbReference type="Pfam" id="PF06935">
    <property type="entry name" value="DUF1284"/>
    <property type="match status" value="1"/>
</dbReference>
<reference evidence="1 2" key="1">
    <citation type="submission" date="2024-08" db="EMBL/GenBank/DDBJ databases">
        <title>Clostridium lapicellarii sp. nov., and Clostridium renhuaiense sp. nov., two species isolated from the mud in a fermentation cellar used for producing sauce-flavour Chinese liquors.</title>
        <authorList>
            <person name="Yang F."/>
            <person name="Wang H."/>
            <person name="Chen L.Q."/>
            <person name="Zhou N."/>
            <person name="Lu J.J."/>
            <person name="Pu X.X."/>
            <person name="Wan B."/>
            <person name="Wang L."/>
            <person name="Liu S.J."/>
        </authorList>
    </citation>
    <scope>NUCLEOTIDE SEQUENCE [LARGE SCALE GENOMIC DNA]</scope>
    <source>
        <strain evidence="1 2">MT-113</strain>
    </source>
</reference>
<keyword evidence="2" id="KW-1185">Reference proteome</keyword>
<dbReference type="EMBL" id="JBGFFE010000034">
    <property type="protein sequence ID" value="MEY8764930.1"/>
    <property type="molecule type" value="Genomic_DNA"/>
</dbReference>
<organism evidence="1 2">
    <name type="scientific">Clostridium lapidicellarium</name>
    <dbReference type="NCBI Taxonomy" id="3240931"/>
    <lineage>
        <taxon>Bacteria</taxon>
        <taxon>Bacillati</taxon>
        <taxon>Bacillota</taxon>
        <taxon>Clostridia</taxon>
        <taxon>Eubacteriales</taxon>
        <taxon>Clostridiaceae</taxon>
        <taxon>Clostridium</taxon>
    </lineage>
</organism>
<dbReference type="Proteomes" id="UP001565220">
    <property type="component" value="Unassembled WGS sequence"/>
</dbReference>
<accession>A0ABV4E1B1</accession>
<evidence type="ECO:0000313" key="2">
    <source>
        <dbReference type="Proteomes" id="UP001565220"/>
    </source>
</evidence>
<proteinExistence type="predicted"/>
<evidence type="ECO:0000313" key="1">
    <source>
        <dbReference type="EMBL" id="MEY8764930.1"/>
    </source>
</evidence>
<dbReference type="InterPro" id="IPR009702">
    <property type="entry name" value="DUF1284"/>
</dbReference>